<reference evidence="15" key="2">
    <citation type="journal article" date="2017" name="Plant Physiol. Biochem.">
        <title>Differential oxidative and antioxidative response of duckweed Lemna minor toward plant growth promoting/inhibiting bacteria.</title>
        <authorList>
            <person name="Ishizawa H."/>
            <person name="Kuroda M."/>
            <person name="Morikawa M."/>
            <person name="Ike M."/>
        </authorList>
    </citation>
    <scope>NUCLEOTIDE SEQUENCE [LARGE SCALE GENOMIC DNA]</scope>
    <source>
        <strain evidence="15">M6</strain>
    </source>
</reference>
<dbReference type="GO" id="GO:0015095">
    <property type="term" value="F:magnesium ion transmembrane transporter activity"/>
    <property type="evidence" value="ECO:0007669"/>
    <property type="project" value="TreeGrafter"/>
</dbReference>
<dbReference type="InterPro" id="IPR050829">
    <property type="entry name" value="CorA_MIT"/>
</dbReference>
<dbReference type="Gene3D" id="3.30.460.20">
    <property type="entry name" value="CorA soluble domain-like"/>
    <property type="match status" value="1"/>
</dbReference>
<dbReference type="Proteomes" id="UP000278756">
    <property type="component" value="Chromosome 1"/>
</dbReference>
<feature type="transmembrane region" description="Helical" evidence="13">
    <location>
        <begin position="308"/>
        <end position="328"/>
    </location>
</feature>
<evidence type="ECO:0000256" key="6">
    <source>
        <dbReference type="ARBA" id="ARBA00022519"/>
    </source>
</evidence>
<dbReference type="SUPFAM" id="SSF144083">
    <property type="entry name" value="Magnesium transport protein CorA, transmembrane region"/>
    <property type="match status" value="1"/>
</dbReference>
<keyword evidence="10" id="KW-0406">Ion transport</keyword>
<keyword evidence="5" id="KW-1003">Cell membrane</keyword>
<evidence type="ECO:0000256" key="12">
    <source>
        <dbReference type="ARBA" id="ARBA00034269"/>
    </source>
</evidence>
<dbReference type="OrthoDB" id="9803416at2"/>
<name>A0A3G9G5W4_9CAUL</name>
<dbReference type="RefSeq" id="WP_126419611.1">
    <property type="nucleotide sequence ID" value="NZ_AP018827.1"/>
</dbReference>
<dbReference type="CDD" id="cd12837">
    <property type="entry name" value="EcCorA-like_u1"/>
    <property type="match status" value="1"/>
</dbReference>
<evidence type="ECO:0000256" key="5">
    <source>
        <dbReference type="ARBA" id="ARBA00022475"/>
    </source>
</evidence>
<evidence type="ECO:0000256" key="10">
    <source>
        <dbReference type="ARBA" id="ARBA00023065"/>
    </source>
</evidence>
<reference evidence="15" key="1">
    <citation type="journal article" date="2017" name="Biotechnol. Biofuels">
        <title>Evaluation of environmental bacterial communities as a factor affecting the growth of duckweed Lemna minor.</title>
        <authorList>
            <person name="Ishizawa H."/>
            <person name="Kuroda M."/>
            <person name="Morikawa M."/>
            <person name="Ike M."/>
        </authorList>
    </citation>
    <scope>NUCLEOTIDE SEQUENCE [LARGE SCALE GENOMIC DNA]</scope>
    <source>
        <strain evidence="15">M6</strain>
    </source>
</reference>
<comment type="catalytic activity">
    <reaction evidence="12">
        <text>Mg(2+)(in) = Mg(2+)(out)</text>
        <dbReference type="Rhea" id="RHEA:29827"/>
        <dbReference type="ChEBI" id="CHEBI:18420"/>
    </reaction>
</comment>
<keyword evidence="4" id="KW-0813">Transport</keyword>
<dbReference type="Pfam" id="PF01544">
    <property type="entry name" value="CorA"/>
    <property type="match status" value="1"/>
</dbReference>
<evidence type="ECO:0000256" key="3">
    <source>
        <dbReference type="ARBA" id="ARBA00019439"/>
    </source>
</evidence>
<accession>A0A3G9G5W4</accession>
<evidence type="ECO:0000256" key="4">
    <source>
        <dbReference type="ARBA" id="ARBA00022448"/>
    </source>
</evidence>
<keyword evidence="11 13" id="KW-0472">Membrane</keyword>
<evidence type="ECO:0000256" key="8">
    <source>
        <dbReference type="ARBA" id="ARBA00022842"/>
    </source>
</evidence>
<dbReference type="InterPro" id="IPR045863">
    <property type="entry name" value="CorA_TM1_TM2"/>
</dbReference>
<dbReference type="AlphaFoldDB" id="A0A3G9G5W4"/>
<comment type="similarity">
    <text evidence="2">Belongs to the CorA metal ion transporter (MIT) (TC 1.A.35) family.</text>
</comment>
<proteinExistence type="inferred from homology"/>
<comment type="subcellular location">
    <subcellularLocation>
        <location evidence="1">Cell inner membrane</location>
        <topology evidence="1">Multi-pass membrane protein</topology>
    </subcellularLocation>
</comment>
<evidence type="ECO:0000313" key="14">
    <source>
        <dbReference type="EMBL" id="BBF79618.1"/>
    </source>
</evidence>
<sequence>MLNIYSRDAAPDGAFTVVPPEGAGDEAGWCEITPDGVWIDLYNPDREEERYVEGVVGLNLPTREDMQEIEFSSRLYLEDGAAFMTAQVAFYGGFDHLQSGPVTFVLHRQHLITIRYIDPKSFSIFAERLVRHPENCDQAHEALANLLEVLIDRTADLLEKASATVDEISGRIFAPKRGRNLERVLRELGRCQSDTARIRDSLVSFGRLLLFARALDRELVGADEAGFNAFHDKLRTLEKDVASLNDHSAFVSGNIAYLHDAALGVINLEQNTTIKIVSVASVAFLPPTLIASLYGMNFEFMPELHVPWAYPLVVLAMIASAVGPLVWFRLKGWL</sequence>
<dbReference type="InterPro" id="IPR002523">
    <property type="entry name" value="MgTranspt_CorA/ZnTranspt_ZntB"/>
</dbReference>
<dbReference type="GO" id="GO:0005886">
    <property type="term" value="C:plasma membrane"/>
    <property type="evidence" value="ECO:0007669"/>
    <property type="project" value="UniProtKB-SubCell"/>
</dbReference>
<dbReference type="SUPFAM" id="SSF143865">
    <property type="entry name" value="CorA soluble domain-like"/>
    <property type="match status" value="1"/>
</dbReference>
<evidence type="ECO:0000313" key="15">
    <source>
        <dbReference type="Proteomes" id="UP000278756"/>
    </source>
</evidence>
<dbReference type="EMBL" id="AP018827">
    <property type="protein sequence ID" value="BBF79618.1"/>
    <property type="molecule type" value="Genomic_DNA"/>
</dbReference>
<dbReference type="PANTHER" id="PTHR47685">
    <property type="entry name" value="MAGNESIUM TRANSPORT PROTEIN CORA"/>
    <property type="match status" value="1"/>
</dbReference>
<dbReference type="Gene3D" id="1.20.58.340">
    <property type="entry name" value="Magnesium transport protein CorA, transmembrane region"/>
    <property type="match status" value="2"/>
</dbReference>
<evidence type="ECO:0000256" key="7">
    <source>
        <dbReference type="ARBA" id="ARBA00022692"/>
    </source>
</evidence>
<dbReference type="GO" id="GO:0015099">
    <property type="term" value="F:nickel cation transmembrane transporter activity"/>
    <property type="evidence" value="ECO:0007669"/>
    <property type="project" value="TreeGrafter"/>
</dbReference>
<evidence type="ECO:0000256" key="1">
    <source>
        <dbReference type="ARBA" id="ARBA00004429"/>
    </source>
</evidence>
<dbReference type="GO" id="GO:0015087">
    <property type="term" value="F:cobalt ion transmembrane transporter activity"/>
    <property type="evidence" value="ECO:0007669"/>
    <property type="project" value="TreeGrafter"/>
</dbReference>
<evidence type="ECO:0000256" key="13">
    <source>
        <dbReference type="SAM" id="Phobius"/>
    </source>
</evidence>
<keyword evidence="7 13" id="KW-0812">Transmembrane</keyword>
<gene>
    <name evidence="14" type="ORF">EM6_0187</name>
</gene>
<feature type="transmembrane region" description="Helical" evidence="13">
    <location>
        <begin position="276"/>
        <end position="296"/>
    </location>
</feature>
<protein>
    <recommendedName>
        <fullName evidence="3">Magnesium transport protein CorA</fullName>
    </recommendedName>
</protein>
<keyword evidence="6" id="KW-0997">Cell inner membrane</keyword>
<evidence type="ECO:0000256" key="2">
    <source>
        <dbReference type="ARBA" id="ARBA00009765"/>
    </source>
</evidence>
<dbReference type="FunFam" id="1.20.58.340:FF:000001">
    <property type="entry name" value="Magnesium transport protein CorA"/>
    <property type="match status" value="1"/>
</dbReference>
<organism evidence="14 15">
    <name type="scientific">Asticcacaulis excentricus</name>
    <dbReference type="NCBI Taxonomy" id="78587"/>
    <lineage>
        <taxon>Bacteria</taxon>
        <taxon>Pseudomonadati</taxon>
        <taxon>Pseudomonadota</taxon>
        <taxon>Alphaproteobacteria</taxon>
        <taxon>Caulobacterales</taxon>
        <taxon>Caulobacteraceae</taxon>
        <taxon>Asticcacaulis</taxon>
    </lineage>
</organism>
<dbReference type="PANTHER" id="PTHR47685:SF1">
    <property type="entry name" value="MAGNESIUM TRANSPORT PROTEIN CORA"/>
    <property type="match status" value="1"/>
</dbReference>
<keyword evidence="8" id="KW-0460">Magnesium</keyword>
<keyword evidence="9 13" id="KW-1133">Transmembrane helix</keyword>
<evidence type="ECO:0000256" key="9">
    <source>
        <dbReference type="ARBA" id="ARBA00022989"/>
    </source>
</evidence>
<dbReference type="InterPro" id="IPR045861">
    <property type="entry name" value="CorA_cytoplasmic_dom"/>
</dbReference>
<evidence type="ECO:0000256" key="11">
    <source>
        <dbReference type="ARBA" id="ARBA00023136"/>
    </source>
</evidence>